<comment type="subcellular location">
    <subcellularLocation>
        <location evidence="1">Cell membrane</location>
        <topology evidence="1">Multi-pass membrane protein</topology>
    </subcellularLocation>
</comment>
<feature type="transmembrane region" description="Helical" evidence="7">
    <location>
        <begin position="38"/>
        <end position="59"/>
    </location>
</feature>
<dbReference type="AlphaFoldDB" id="A0A7W5B0P7"/>
<evidence type="ECO:0000256" key="1">
    <source>
        <dbReference type="ARBA" id="ARBA00004651"/>
    </source>
</evidence>
<evidence type="ECO:0000256" key="7">
    <source>
        <dbReference type="SAM" id="Phobius"/>
    </source>
</evidence>
<dbReference type="Proteomes" id="UP000570361">
    <property type="component" value="Unassembled WGS sequence"/>
</dbReference>
<keyword evidence="3" id="KW-1003">Cell membrane</keyword>
<gene>
    <name evidence="8" type="ORF">FHS18_004391</name>
</gene>
<keyword evidence="9" id="KW-1185">Reference proteome</keyword>
<organism evidence="8 9">
    <name type="scientific">Paenibacillus phyllosphaerae</name>
    <dbReference type="NCBI Taxonomy" id="274593"/>
    <lineage>
        <taxon>Bacteria</taxon>
        <taxon>Bacillati</taxon>
        <taxon>Bacillota</taxon>
        <taxon>Bacilli</taxon>
        <taxon>Bacillales</taxon>
        <taxon>Paenibacillaceae</taxon>
        <taxon>Paenibacillus</taxon>
    </lineage>
</organism>
<evidence type="ECO:0000256" key="2">
    <source>
        <dbReference type="ARBA" id="ARBA00022448"/>
    </source>
</evidence>
<dbReference type="PANTHER" id="PTHR43744:SF12">
    <property type="entry name" value="ABC TRANSPORTER PERMEASE PROTEIN MG189-RELATED"/>
    <property type="match status" value="1"/>
</dbReference>
<proteinExistence type="predicted"/>
<keyword evidence="6 7" id="KW-0472">Membrane</keyword>
<dbReference type="GO" id="GO:0005886">
    <property type="term" value="C:plasma membrane"/>
    <property type="evidence" value="ECO:0007669"/>
    <property type="project" value="UniProtKB-SubCell"/>
</dbReference>
<evidence type="ECO:0000313" key="8">
    <source>
        <dbReference type="EMBL" id="MBB3112305.1"/>
    </source>
</evidence>
<dbReference type="InterPro" id="IPR035906">
    <property type="entry name" value="MetI-like_sf"/>
</dbReference>
<keyword evidence="5 7" id="KW-1133">Transmembrane helix</keyword>
<evidence type="ECO:0000256" key="5">
    <source>
        <dbReference type="ARBA" id="ARBA00022989"/>
    </source>
</evidence>
<protein>
    <submittedName>
        <fullName evidence="8">ABC-type glycerol-3-phosphate transport system permease component</fullName>
    </submittedName>
</protein>
<evidence type="ECO:0000313" key="9">
    <source>
        <dbReference type="Proteomes" id="UP000570361"/>
    </source>
</evidence>
<dbReference type="SUPFAM" id="SSF161098">
    <property type="entry name" value="MetI-like"/>
    <property type="match status" value="1"/>
</dbReference>
<keyword evidence="2" id="KW-0813">Transport</keyword>
<dbReference type="PANTHER" id="PTHR43744">
    <property type="entry name" value="ABC TRANSPORTER PERMEASE PROTEIN MG189-RELATED-RELATED"/>
    <property type="match status" value="1"/>
</dbReference>
<keyword evidence="4 7" id="KW-0812">Transmembrane</keyword>
<dbReference type="RefSeq" id="WP_246427817.1">
    <property type="nucleotide sequence ID" value="NZ_JACHXK010000011.1"/>
</dbReference>
<sequence>MVIVWNDLLFPMLLLTGKDKMTLPLALLQFRGEYVTDYPVLLSGAVLTSLPLVAMFVFLQRYFITGALAGSLKG</sequence>
<comment type="caution">
    <text evidence="8">The sequence shown here is derived from an EMBL/GenBank/DDBJ whole genome shotgun (WGS) entry which is preliminary data.</text>
</comment>
<accession>A0A7W5B0P7</accession>
<reference evidence="8 9" key="1">
    <citation type="submission" date="2020-08" db="EMBL/GenBank/DDBJ databases">
        <title>Genomic Encyclopedia of Type Strains, Phase III (KMG-III): the genomes of soil and plant-associated and newly described type strains.</title>
        <authorList>
            <person name="Whitman W."/>
        </authorList>
    </citation>
    <scope>NUCLEOTIDE SEQUENCE [LARGE SCALE GENOMIC DNA]</scope>
    <source>
        <strain evidence="8 9">CECT 5862</strain>
    </source>
</reference>
<dbReference type="EMBL" id="JACHXK010000011">
    <property type="protein sequence ID" value="MBB3112305.1"/>
    <property type="molecule type" value="Genomic_DNA"/>
</dbReference>
<name>A0A7W5B0P7_9BACL</name>
<dbReference type="Gene3D" id="1.10.3720.10">
    <property type="entry name" value="MetI-like"/>
    <property type="match status" value="1"/>
</dbReference>
<evidence type="ECO:0000256" key="6">
    <source>
        <dbReference type="ARBA" id="ARBA00023136"/>
    </source>
</evidence>
<evidence type="ECO:0000256" key="3">
    <source>
        <dbReference type="ARBA" id="ARBA00022475"/>
    </source>
</evidence>
<evidence type="ECO:0000256" key="4">
    <source>
        <dbReference type="ARBA" id="ARBA00022692"/>
    </source>
</evidence>